<dbReference type="GO" id="GO:0005886">
    <property type="term" value="C:plasma membrane"/>
    <property type="evidence" value="ECO:0007669"/>
    <property type="project" value="UniProtKB-SubCell"/>
</dbReference>
<keyword evidence="2" id="KW-1003">Cell membrane</keyword>
<feature type="transmembrane region" description="Helical" evidence="6">
    <location>
        <begin position="63"/>
        <end position="84"/>
    </location>
</feature>
<dbReference type="RefSeq" id="WP_149612889.1">
    <property type="nucleotide sequence ID" value="NZ_VTUX01000010.1"/>
</dbReference>
<keyword evidence="3 6" id="KW-0812">Transmembrane</keyword>
<proteinExistence type="predicted"/>
<evidence type="ECO:0000256" key="6">
    <source>
        <dbReference type="SAM" id="Phobius"/>
    </source>
</evidence>
<dbReference type="EMBL" id="VTUX01000010">
    <property type="protein sequence ID" value="KAA1188424.1"/>
    <property type="molecule type" value="Genomic_DNA"/>
</dbReference>
<reference evidence="7 8" key="1">
    <citation type="submission" date="2019-09" db="EMBL/GenBank/DDBJ databases">
        <authorList>
            <person name="Chen X.-Y."/>
        </authorList>
    </citation>
    <scope>NUCLEOTIDE SEQUENCE [LARGE SCALE GENOMIC DNA]</scope>
    <source>
        <strain evidence="7 8">NY5</strain>
    </source>
</reference>
<dbReference type="AlphaFoldDB" id="A0A5B0WMY8"/>
<evidence type="ECO:0000256" key="5">
    <source>
        <dbReference type="ARBA" id="ARBA00023136"/>
    </source>
</evidence>
<evidence type="ECO:0000256" key="1">
    <source>
        <dbReference type="ARBA" id="ARBA00004651"/>
    </source>
</evidence>
<sequence>MPLHRETLVWLLLVLVTVAMTYLLDGGASGLSDGLRNTLILLIAFVKVRIVAYEFMEIRFAPLAMRVATNAWVVVTCIALLLLFPG</sequence>
<dbReference type="InterPro" id="IPR005171">
    <property type="entry name" value="Cyt_c_oxidase_su4_prok"/>
</dbReference>
<name>A0A5B0WMY8_9GAMM</name>
<organism evidence="7 8">
    <name type="scientific">Pseudohalioglobus sediminis</name>
    <dbReference type="NCBI Taxonomy" id="2606449"/>
    <lineage>
        <taxon>Bacteria</taxon>
        <taxon>Pseudomonadati</taxon>
        <taxon>Pseudomonadota</taxon>
        <taxon>Gammaproteobacteria</taxon>
        <taxon>Cellvibrionales</taxon>
        <taxon>Halieaceae</taxon>
        <taxon>Pseudohalioglobus</taxon>
    </lineage>
</organism>
<feature type="transmembrane region" description="Helical" evidence="6">
    <location>
        <begin position="36"/>
        <end position="56"/>
    </location>
</feature>
<gene>
    <name evidence="7" type="ORF">F0M18_18175</name>
</gene>
<dbReference type="Proteomes" id="UP000323708">
    <property type="component" value="Unassembled WGS sequence"/>
</dbReference>
<evidence type="ECO:0000313" key="8">
    <source>
        <dbReference type="Proteomes" id="UP000323708"/>
    </source>
</evidence>
<keyword evidence="5 6" id="KW-0472">Membrane</keyword>
<evidence type="ECO:0000256" key="3">
    <source>
        <dbReference type="ARBA" id="ARBA00022692"/>
    </source>
</evidence>
<comment type="subcellular location">
    <subcellularLocation>
        <location evidence="1">Cell membrane</location>
        <topology evidence="1">Multi-pass membrane protein</topology>
    </subcellularLocation>
</comment>
<keyword evidence="4 6" id="KW-1133">Transmembrane helix</keyword>
<evidence type="ECO:0000313" key="7">
    <source>
        <dbReference type="EMBL" id="KAA1188424.1"/>
    </source>
</evidence>
<dbReference type="Pfam" id="PF03626">
    <property type="entry name" value="COX4_pro"/>
    <property type="match status" value="1"/>
</dbReference>
<evidence type="ECO:0000256" key="2">
    <source>
        <dbReference type="ARBA" id="ARBA00022475"/>
    </source>
</evidence>
<keyword evidence="8" id="KW-1185">Reference proteome</keyword>
<feature type="transmembrane region" description="Helical" evidence="6">
    <location>
        <begin position="7"/>
        <end position="24"/>
    </location>
</feature>
<accession>A0A5B0WMY8</accession>
<comment type="caution">
    <text evidence="7">The sequence shown here is derived from an EMBL/GenBank/DDBJ whole genome shotgun (WGS) entry which is preliminary data.</text>
</comment>
<evidence type="ECO:0000256" key="4">
    <source>
        <dbReference type="ARBA" id="ARBA00022989"/>
    </source>
</evidence>
<evidence type="ECO:0008006" key="9">
    <source>
        <dbReference type="Google" id="ProtNLM"/>
    </source>
</evidence>
<protein>
    <recommendedName>
        <fullName evidence="9">Cytochrome C oxidase subunit IV</fullName>
    </recommendedName>
</protein>